<name>A0A6J5ZFH2_9ZZZZ</name>
<dbReference type="AlphaFoldDB" id="A0A6J5ZFH2"/>
<dbReference type="PROSITE" id="PS51257">
    <property type="entry name" value="PROKAR_LIPOPROTEIN"/>
    <property type="match status" value="1"/>
</dbReference>
<organism evidence="1">
    <name type="scientific">freshwater metagenome</name>
    <dbReference type="NCBI Taxonomy" id="449393"/>
    <lineage>
        <taxon>unclassified sequences</taxon>
        <taxon>metagenomes</taxon>
        <taxon>ecological metagenomes</taxon>
    </lineage>
</organism>
<protein>
    <submittedName>
        <fullName evidence="1">Unannotated protein</fullName>
    </submittedName>
</protein>
<accession>A0A6J5ZFH2</accession>
<gene>
    <name evidence="1" type="ORF">UFOPK3770_00834</name>
</gene>
<dbReference type="SUPFAM" id="SSF109998">
    <property type="entry name" value="Triger factor/SurA peptide-binding domain-like"/>
    <property type="match status" value="1"/>
</dbReference>
<sequence>MKFRALLSATVAVLVLTGCSGQSELAGSAAIVAGKQIPTTLVTARVNEVRMEIEQLPASQVSQVPTLAELSRMILSRAILEEVLALGLAQQNIVVTDAQVSEFKQSVFAQYGQDVIEAQIATQNGVGLEQVDNFMRMVFGEQLLAQLLTPNGTSDEQTNGLVDYLGTISRDMDIQTSPRFGEWNPNDLQVLAGDMALSQPAAIQATQ</sequence>
<reference evidence="1" key="1">
    <citation type="submission" date="2020-05" db="EMBL/GenBank/DDBJ databases">
        <authorList>
            <person name="Chiriac C."/>
            <person name="Salcher M."/>
            <person name="Ghai R."/>
            <person name="Kavagutti S V."/>
        </authorList>
    </citation>
    <scope>NUCLEOTIDE SEQUENCE</scope>
</reference>
<dbReference type="EMBL" id="CAESAJ010000084">
    <property type="protein sequence ID" value="CAB4339439.1"/>
    <property type="molecule type" value="Genomic_DNA"/>
</dbReference>
<evidence type="ECO:0000313" key="1">
    <source>
        <dbReference type="EMBL" id="CAB4339439.1"/>
    </source>
</evidence>
<proteinExistence type="predicted"/>
<dbReference type="InterPro" id="IPR027304">
    <property type="entry name" value="Trigger_fact/SurA_dom_sf"/>
</dbReference>